<dbReference type="PANTHER" id="PTHR30441">
    <property type="entry name" value="DUF748 DOMAIN-CONTAINING PROTEIN"/>
    <property type="match status" value="1"/>
</dbReference>
<feature type="domain" description="AsmA" evidence="2">
    <location>
        <begin position="515"/>
        <end position="691"/>
    </location>
</feature>
<protein>
    <submittedName>
        <fullName evidence="3">Uncharacterized protein involved in outer membrane biogenesis</fullName>
    </submittedName>
</protein>
<gene>
    <name evidence="3" type="ordered locus">Mpe_A0590</name>
</gene>
<feature type="compositionally biased region" description="Basic and acidic residues" evidence="1">
    <location>
        <begin position="806"/>
        <end position="826"/>
    </location>
</feature>
<dbReference type="EMBL" id="CP000555">
    <property type="protein sequence ID" value="ABM93552.1"/>
    <property type="molecule type" value="Genomic_DNA"/>
</dbReference>
<keyword evidence="4" id="KW-1185">Reference proteome</keyword>
<reference evidence="3 4" key="1">
    <citation type="journal article" date="2007" name="J. Bacteriol.">
        <title>Whole-genome analysis of the methyl tert-butyl ether-degrading beta-proteobacterium Methylibium petroleiphilum PM1.</title>
        <authorList>
            <person name="Kane S.R."/>
            <person name="Chakicherla A.Y."/>
            <person name="Chain P.S.G."/>
            <person name="Schmidt R."/>
            <person name="Shin M.W."/>
            <person name="Legler T.C."/>
            <person name="Scow K.M."/>
            <person name="Larimer F.W."/>
            <person name="Lucas S.M."/>
            <person name="Richardson P.M."/>
            <person name="Hristova K.R."/>
        </authorList>
    </citation>
    <scope>NUCLEOTIDE SEQUENCE [LARGE SCALE GENOMIC DNA]</scope>
    <source>
        <strain evidence="4">ATCC BAA-1232 / LMG 22953 / PM1</strain>
    </source>
</reference>
<evidence type="ECO:0000259" key="2">
    <source>
        <dbReference type="Pfam" id="PF05170"/>
    </source>
</evidence>
<feature type="compositionally biased region" description="Low complexity" evidence="1">
    <location>
        <begin position="789"/>
        <end position="803"/>
    </location>
</feature>
<dbReference type="STRING" id="420662.Mpe_A0590"/>
<evidence type="ECO:0000313" key="4">
    <source>
        <dbReference type="Proteomes" id="UP000000366"/>
    </source>
</evidence>
<sequence length="826" mass="86220">MPVWLRRSLIALAVLLGLAVAAAAYLVASFDPNRYKGLLIDWMREHKARTLAIDGPIGLSVFPRLEVTLRDVKLSEHRRPDEFAALQEATLAVQVMPLLKQRLAVDRVSARGVRVNYRRDADGRRNIDDLLSPATDAKDAPAANASSQALAFDISAIEFKDLQATVKDVPLGLDGRFVVKELRTGRLADGAESPIRFVGQAALAQPKLNADVELTGQLKLSLPAGAPASVALRDLALSLRGDGFDVKQLDARLAGTLAYDGPSGALQADKLRLTLSGERLGVALKDSTVALDALRLDPPKRALRLDALDVKLTGQRGEDSVAAQLAWPKLEVTGDTLNGSALKGSASLQGGPAVGKLQMDFESQAPSGRFERIRVPGLRLAVQGSGAGRSVNGEVRSDLTLAPQPLAAALDALQLKLAFTDPALPPVNLALQGQAQAGAQDASWRFDGAINDQKFTAGGRADLSKPVPYVDAQARFAALDLTRFVAPSTGPKPPPAGAKPGADSPVDLGGLKALDGRFSFRAGTLVYPPYSVADAALEATLAGGVLRVSDLSGRAWGGRFAAQASAQAAADPAAQRIGLKLDATDVDIAALLTDVAQFRKLEGKGRVTADVTTQGASVQRLKQALDGKAAFQLRDGAVRGINLAKTLRQWRSAVTLNKDAVQASSAEEKTDFSEISASFDIADGVARSKDLSGKSPFLRVGGEGLVDIGRGRVDYLAKATVTGTAEGQGGADLALLKGVTVPVQLVGPFEAVDYKVQWSAVSADLLSGAARGALGDRAKGALGGLLGGSAAPSAAASGASAPSVKEQARDKAKEKAKDELKKLFGR</sequence>
<dbReference type="InterPro" id="IPR052894">
    <property type="entry name" value="AsmA-related"/>
</dbReference>
<feature type="region of interest" description="Disordered" evidence="1">
    <location>
        <begin position="789"/>
        <end position="826"/>
    </location>
</feature>
<feature type="domain" description="AsmA" evidence="2">
    <location>
        <begin position="5"/>
        <end position="166"/>
    </location>
</feature>
<dbReference type="KEGG" id="mpt:Mpe_A0590"/>
<dbReference type="HOGENOM" id="CLU_012870_0_0_4"/>
<dbReference type="eggNOG" id="COG2982">
    <property type="taxonomic scope" value="Bacteria"/>
</dbReference>
<evidence type="ECO:0000256" key="1">
    <source>
        <dbReference type="SAM" id="MobiDB-lite"/>
    </source>
</evidence>
<organism evidence="3 4">
    <name type="scientific">Methylibium petroleiphilum (strain ATCC BAA-1232 / LMG 22953 / PM1)</name>
    <dbReference type="NCBI Taxonomy" id="420662"/>
    <lineage>
        <taxon>Bacteria</taxon>
        <taxon>Pseudomonadati</taxon>
        <taxon>Pseudomonadota</taxon>
        <taxon>Betaproteobacteria</taxon>
        <taxon>Burkholderiales</taxon>
        <taxon>Sphaerotilaceae</taxon>
        <taxon>Methylibium</taxon>
    </lineage>
</organism>
<dbReference type="InterPro" id="IPR007844">
    <property type="entry name" value="AsmA"/>
</dbReference>
<dbReference type="RefSeq" id="WP_011828190.1">
    <property type="nucleotide sequence ID" value="NC_008825.1"/>
</dbReference>
<dbReference type="GO" id="GO:0090313">
    <property type="term" value="P:regulation of protein targeting to membrane"/>
    <property type="evidence" value="ECO:0007669"/>
    <property type="project" value="TreeGrafter"/>
</dbReference>
<name>A2SDB3_METPP</name>
<dbReference type="Pfam" id="PF05170">
    <property type="entry name" value="AsmA"/>
    <property type="match status" value="2"/>
</dbReference>
<accession>A2SDB3</accession>
<dbReference type="PANTHER" id="PTHR30441:SF4">
    <property type="entry name" value="PROTEIN ASMA"/>
    <property type="match status" value="1"/>
</dbReference>
<dbReference type="AlphaFoldDB" id="A2SDB3"/>
<dbReference type="GO" id="GO:0005886">
    <property type="term" value="C:plasma membrane"/>
    <property type="evidence" value="ECO:0007669"/>
    <property type="project" value="TreeGrafter"/>
</dbReference>
<dbReference type="Proteomes" id="UP000000366">
    <property type="component" value="Chromosome"/>
</dbReference>
<evidence type="ECO:0000313" key="3">
    <source>
        <dbReference type="EMBL" id="ABM93552.1"/>
    </source>
</evidence>
<proteinExistence type="predicted"/>